<dbReference type="PRINTS" id="PR00702">
    <property type="entry name" value="ACRIFLAVINRP"/>
</dbReference>
<feature type="transmembrane region" description="Helical" evidence="1">
    <location>
        <begin position="536"/>
        <end position="557"/>
    </location>
</feature>
<keyword evidence="1" id="KW-0812">Transmembrane</keyword>
<dbReference type="PANTHER" id="PTHR32063:SF33">
    <property type="entry name" value="RND SUPERFAMILY EFFLUX PUMP PERMEASE COMPONENT"/>
    <property type="match status" value="1"/>
</dbReference>
<dbReference type="Gene3D" id="3.30.70.1440">
    <property type="entry name" value="Multidrug efflux transporter AcrB pore domain"/>
    <property type="match status" value="1"/>
</dbReference>
<dbReference type="Gene3D" id="3.30.70.1430">
    <property type="entry name" value="Multidrug efflux transporter AcrB pore domain"/>
    <property type="match status" value="2"/>
</dbReference>
<dbReference type="GO" id="GO:0042910">
    <property type="term" value="F:xenobiotic transmembrane transporter activity"/>
    <property type="evidence" value="ECO:0007669"/>
    <property type="project" value="TreeGrafter"/>
</dbReference>
<gene>
    <name evidence="2" type="ordered locus">Hbal_0335</name>
</gene>
<dbReference type="Gene3D" id="3.30.2090.10">
    <property type="entry name" value="Multidrug efflux transporter AcrB TolC docking domain, DN and DC subdomains"/>
    <property type="match status" value="2"/>
</dbReference>
<dbReference type="GO" id="GO:0005886">
    <property type="term" value="C:plasma membrane"/>
    <property type="evidence" value="ECO:0007669"/>
    <property type="project" value="TreeGrafter"/>
</dbReference>
<keyword evidence="1" id="KW-0472">Membrane</keyword>
<dbReference type="Pfam" id="PF00873">
    <property type="entry name" value="ACR_tran"/>
    <property type="match status" value="1"/>
</dbReference>
<dbReference type="KEGG" id="hba:Hbal_0335"/>
<dbReference type="Gene3D" id="1.20.1640.10">
    <property type="entry name" value="Multidrug efflux transporter AcrB transmembrane domain"/>
    <property type="match status" value="2"/>
</dbReference>
<feature type="transmembrane region" description="Helical" evidence="1">
    <location>
        <begin position="327"/>
        <end position="349"/>
    </location>
</feature>
<keyword evidence="3" id="KW-1185">Reference proteome</keyword>
<dbReference type="InterPro" id="IPR027463">
    <property type="entry name" value="AcrB_DN_DC_subdom"/>
</dbReference>
<dbReference type="AlphaFoldDB" id="C6XM94"/>
<dbReference type="SUPFAM" id="SSF82714">
    <property type="entry name" value="Multidrug efflux transporter AcrB TolC docking domain, DN and DC subdomains"/>
    <property type="match status" value="2"/>
</dbReference>
<feature type="transmembrane region" description="Helical" evidence="1">
    <location>
        <begin position="922"/>
        <end position="947"/>
    </location>
</feature>
<evidence type="ECO:0000313" key="3">
    <source>
        <dbReference type="Proteomes" id="UP000002745"/>
    </source>
</evidence>
<evidence type="ECO:0000256" key="1">
    <source>
        <dbReference type="SAM" id="Phobius"/>
    </source>
</evidence>
<feature type="transmembrane region" description="Helical" evidence="1">
    <location>
        <begin position="356"/>
        <end position="376"/>
    </location>
</feature>
<sequence>MGDIISFWARNSVAANLLMICCIVGGLFGFSRLEQEVFPGGEFAGVSVTIAWPGASPQDAEEQLVLRLEEAVSDVDGIDRITSIAYEDGGTVNIAALNSVDTQKFLDEIKLRVDSINNLPPSAYRPQVQQWKQNNEYFGLVVAGDIGTRELKHITDEIRDEIARIPGGELARVQGTLSEEVTIEVSESAMRQYGLTFSDIASAVQSSSINGSGGQVRTDTGNVSIQTRNLADTADQFNNLIVKQTANGGVIRVGDVARVIDGFVDADLQTSFEGKKAAFIMMRQTEKMNLPQYSKALKQYMEEKNETLPESITLNLLWSDHDFMSKLISIITNSAITGTILVLIVLLLFLRPIVAFWVAAGIMTAFAGGFFLLPMMGVSLNILSLFACLLVIGVVVDDAIVIGESIHTEVESGRREGVEAAIHGAKAVAKPVLFGVITTMIAFAPWAMISGGARQFTQNFTLTVIAALTFSLVEAFLILPAHLAHLKKQKTEGGESLKSRIGAKFTRFQRIIADSLLWVARTIYMPILKFAIKMRYATAAAFIALFMFALGLVQHGYVPFKFDPETEGDFIFVQIEMPDGTPFSRVDQVRAQLNAGIQALKDSQNEKWSELDFDIVRDASIVASEGEVMSWIGLAAPEIRPRTVSTKALAEELRDLTGDIPDAEDAQFAFSFNDNDPRLRFALNHPDLDVLRKAADELRTHLGTYAQAYNVGDNFSAAAQEIRLTMKPGAESLGLTLRDVSSQVRQAYYGIEAQRLPRDGDDVRVMVKLPQEARRSLDSLDQFRIRTADGREIPLMEVAEIEFAPGINRILRRERQRSVSVFAEVAGEAQREIIQAVNKDFMPSLQEKYPGLTSGALGSAEREAEFFQEIIGLQLGAFFMMYCLLAIAFKSYSQPLLIMSAIPFGFAGAVFGHALLGVPMAMFSIFGIAAAAGVVINDNLVLIDYLNKRREHGVGAFQAIVESGVSRFRPILLTSITTFIGILPMIMDRSMQAQFLKPMVVSLGCAVIFALFLSLLLVPSLYAIGVEIGRISARIFKGKKYQPIGHTFDEETLDISGDADAEGLAVPAE</sequence>
<dbReference type="eggNOG" id="COG0841">
    <property type="taxonomic scope" value="Bacteria"/>
</dbReference>
<dbReference type="STRING" id="582402.Hbal_0335"/>
<feature type="transmembrane region" description="Helical" evidence="1">
    <location>
        <begin position="999"/>
        <end position="1024"/>
    </location>
</feature>
<dbReference type="PANTHER" id="PTHR32063">
    <property type="match status" value="1"/>
</dbReference>
<organism evidence="2 3">
    <name type="scientific">Hirschia baltica (strain ATCC 49814 / DSM 5838 / IFAM 1418)</name>
    <dbReference type="NCBI Taxonomy" id="582402"/>
    <lineage>
        <taxon>Bacteria</taxon>
        <taxon>Pseudomonadati</taxon>
        <taxon>Pseudomonadota</taxon>
        <taxon>Alphaproteobacteria</taxon>
        <taxon>Hyphomonadales</taxon>
        <taxon>Hyphomonadaceae</taxon>
        <taxon>Hirschia</taxon>
    </lineage>
</organism>
<keyword evidence="1" id="KW-1133">Transmembrane helix</keyword>
<dbReference type="SUPFAM" id="SSF82693">
    <property type="entry name" value="Multidrug efflux transporter AcrB pore domain, PN1, PN2, PC1 and PC2 subdomains"/>
    <property type="match status" value="2"/>
</dbReference>
<feature type="transmembrane region" description="Helical" evidence="1">
    <location>
        <begin position="896"/>
        <end position="916"/>
    </location>
</feature>
<proteinExistence type="predicted"/>
<reference evidence="3" key="1">
    <citation type="journal article" date="2011" name="J. Bacteriol.">
        <title>Genome sequences of eight morphologically diverse alphaproteobacteria.</title>
        <authorList>
            <consortium name="US DOE Joint Genome Institute"/>
            <person name="Brown P.J."/>
            <person name="Kysela D.T."/>
            <person name="Buechlein A."/>
            <person name="Hemmerich C."/>
            <person name="Brun Y.V."/>
        </authorList>
    </citation>
    <scope>NUCLEOTIDE SEQUENCE [LARGE SCALE GENOMIC DNA]</scope>
    <source>
        <strain evidence="3">ATCC 49814 / DSM 5838 / IFAM 1418</strain>
    </source>
</reference>
<feature type="transmembrane region" description="Helical" evidence="1">
    <location>
        <begin position="870"/>
        <end position="889"/>
    </location>
</feature>
<feature type="transmembrane region" description="Helical" evidence="1">
    <location>
        <begin position="427"/>
        <end position="448"/>
    </location>
</feature>
<evidence type="ECO:0000313" key="2">
    <source>
        <dbReference type="EMBL" id="ACT58037.1"/>
    </source>
</evidence>
<protein>
    <submittedName>
        <fullName evidence="2">Acriflavin resistance protein</fullName>
    </submittedName>
</protein>
<dbReference type="Gene3D" id="3.30.70.1320">
    <property type="entry name" value="Multidrug efflux transporter AcrB pore domain like"/>
    <property type="match status" value="1"/>
</dbReference>
<feature type="transmembrane region" description="Helical" evidence="1">
    <location>
        <begin position="12"/>
        <end position="30"/>
    </location>
</feature>
<dbReference type="HOGENOM" id="CLU_002755_1_2_5"/>
<dbReference type="OrthoDB" id="174266at2"/>
<dbReference type="EMBL" id="CP001678">
    <property type="protein sequence ID" value="ACT58037.1"/>
    <property type="molecule type" value="Genomic_DNA"/>
</dbReference>
<feature type="transmembrane region" description="Helical" evidence="1">
    <location>
        <begin position="968"/>
        <end position="987"/>
    </location>
</feature>
<feature type="transmembrane region" description="Helical" evidence="1">
    <location>
        <begin position="382"/>
        <end position="406"/>
    </location>
</feature>
<dbReference type="RefSeq" id="WP_012778195.1">
    <property type="nucleotide sequence ID" value="NC_012982.1"/>
</dbReference>
<dbReference type="InterPro" id="IPR001036">
    <property type="entry name" value="Acrflvin-R"/>
</dbReference>
<accession>C6XM94</accession>
<dbReference type="SUPFAM" id="SSF82866">
    <property type="entry name" value="Multidrug efflux transporter AcrB transmembrane domain"/>
    <property type="match status" value="2"/>
</dbReference>
<feature type="transmembrane region" description="Helical" evidence="1">
    <location>
        <begin position="460"/>
        <end position="479"/>
    </location>
</feature>
<dbReference type="Proteomes" id="UP000002745">
    <property type="component" value="Chromosome"/>
</dbReference>
<name>C6XM94_HIRBI</name>